<dbReference type="PANTHER" id="PTHR43418:SF4">
    <property type="entry name" value="MULTIFUNCTIONAL TRYPTOPHAN BIOSYNTHESIS PROTEIN"/>
    <property type="match status" value="1"/>
</dbReference>
<feature type="domain" description="Glutamine amidotransferase" evidence="2">
    <location>
        <begin position="3"/>
        <end position="181"/>
    </location>
</feature>
<dbReference type="EC" id="4.1.3.27" evidence="3"/>
<dbReference type="CDD" id="cd01743">
    <property type="entry name" value="GATase1_Anthranilate_Synthase"/>
    <property type="match status" value="1"/>
</dbReference>
<dbReference type="InterPro" id="IPR006221">
    <property type="entry name" value="TrpG/PapA_dom"/>
</dbReference>
<keyword evidence="3" id="KW-0456">Lyase</keyword>
<accession>A0A0S3QVC5</accession>
<protein>
    <submittedName>
        <fullName evidence="3">Anthranilate synthase component II</fullName>
        <ecNumber evidence="3">4.1.3.27</ecNumber>
    </submittedName>
</protein>
<dbReference type="Proteomes" id="UP000063234">
    <property type="component" value="Chromosome"/>
</dbReference>
<proteinExistence type="predicted"/>
<dbReference type="PANTHER" id="PTHR43418">
    <property type="entry name" value="MULTIFUNCTIONAL TRYPTOPHAN BIOSYNTHESIS PROTEIN-RELATED"/>
    <property type="match status" value="1"/>
</dbReference>
<dbReference type="InterPro" id="IPR017926">
    <property type="entry name" value="GATASE"/>
</dbReference>
<dbReference type="KEGG" id="ttk:TST_1493"/>
<dbReference type="NCBIfam" id="TIGR00566">
    <property type="entry name" value="trpG_papA"/>
    <property type="match status" value="1"/>
</dbReference>
<dbReference type="Pfam" id="PF00117">
    <property type="entry name" value="GATase"/>
    <property type="match status" value="1"/>
</dbReference>
<dbReference type="OrthoDB" id="9804328at2"/>
<dbReference type="PROSITE" id="PS51273">
    <property type="entry name" value="GATASE_TYPE_1"/>
    <property type="match status" value="1"/>
</dbReference>
<evidence type="ECO:0000313" key="3">
    <source>
        <dbReference type="EMBL" id="BAT72279.1"/>
    </source>
</evidence>
<gene>
    <name evidence="3" type="primary">trpG</name>
    <name evidence="3" type="ORF">TST_1493</name>
</gene>
<dbReference type="STRING" id="1298851.TST_1493"/>
<dbReference type="AlphaFoldDB" id="A0A0S3QVC5"/>
<dbReference type="Gene3D" id="3.40.50.880">
    <property type="match status" value="1"/>
</dbReference>
<keyword evidence="4" id="KW-1185">Reference proteome</keyword>
<organism evidence="3 4">
    <name type="scientific">Thermosulfidibacter takaii (strain DSM 17441 / JCM 13301 / NBRC 103674 / ABI70S6)</name>
    <dbReference type="NCBI Taxonomy" id="1298851"/>
    <lineage>
        <taxon>Bacteria</taxon>
        <taxon>Pseudomonadati</taxon>
        <taxon>Thermosulfidibacterota</taxon>
        <taxon>Thermosulfidibacteria</taxon>
        <taxon>Thermosulfidibacterales</taxon>
        <taxon>Thermosulfidibacteraceae</taxon>
    </lineage>
</organism>
<dbReference type="GO" id="GO:0005829">
    <property type="term" value="C:cytosol"/>
    <property type="evidence" value="ECO:0007669"/>
    <property type="project" value="TreeGrafter"/>
</dbReference>
<dbReference type="GO" id="GO:0000162">
    <property type="term" value="P:L-tryptophan biosynthetic process"/>
    <property type="evidence" value="ECO:0007669"/>
    <property type="project" value="TreeGrafter"/>
</dbReference>
<dbReference type="PRINTS" id="PR00096">
    <property type="entry name" value="GATASE"/>
</dbReference>
<dbReference type="PRINTS" id="PR00099">
    <property type="entry name" value="CPSGATASE"/>
</dbReference>
<evidence type="ECO:0000256" key="1">
    <source>
        <dbReference type="ARBA" id="ARBA00022962"/>
    </source>
</evidence>
<dbReference type="GO" id="GO:0004049">
    <property type="term" value="F:anthranilate synthase activity"/>
    <property type="evidence" value="ECO:0007669"/>
    <property type="project" value="UniProtKB-EC"/>
</dbReference>
<reference evidence="4" key="1">
    <citation type="journal article" date="2018" name="Science">
        <title>A primordial and reversible TCA cycle in a facultatively chemolithoautotrophic thermophile.</title>
        <authorList>
            <person name="Nunoura T."/>
            <person name="Chikaraishi Y."/>
            <person name="Izaki R."/>
            <person name="Suwa T."/>
            <person name="Sato T."/>
            <person name="Harada T."/>
            <person name="Mori K."/>
            <person name="Kato Y."/>
            <person name="Miyazaki M."/>
            <person name="Shimamura S."/>
            <person name="Yanagawa K."/>
            <person name="Shuto A."/>
            <person name="Ohkouchi N."/>
            <person name="Fujita N."/>
            <person name="Takaki Y."/>
            <person name="Atomi H."/>
            <person name="Takai K."/>
        </authorList>
    </citation>
    <scope>NUCLEOTIDE SEQUENCE [LARGE SCALE GENOMIC DNA]</scope>
    <source>
        <strain evidence="4">DSM 17441 / JCM 13301 / NBRC 103674 / ABI70S6</strain>
    </source>
</reference>
<dbReference type="EMBL" id="AP013035">
    <property type="protein sequence ID" value="BAT72279.1"/>
    <property type="molecule type" value="Genomic_DNA"/>
</dbReference>
<dbReference type="PRINTS" id="PR00097">
    <property type="entry name" value="ANTSNTHASEII"/>
</dbReference>
<dbReference type="InterPro" id="IPR050472">
    <property type="entry name" value="Anth_synth/Amidotransfase"/>
</dbReference>
<evidence type="ECO:0000259" key="2">
    <source>
        <dbReference type="Pfam" id="PF00117"/>
    </source>
</evidence>
<dbReference type="SUPFAM" id="SSF52317">
    <property type="entry name" value="Class I glutamine amidotransferase-like"/>
    <property type="match status" value="1"/>
</dbReference>
<sequence length="187" mass="20870">MLLLVDNYDSFTYNLYALFKLQGVEIKVIRENQPIPEGDFRGVIFSPGPSNPEQMSGACEKLKVFMGKIPVFGVCLGMQIIAYVLGHEVSKAKTIQHGKEDRIEIVSGSRILQGIPDGFSVVRYHSLSVKLKNDTLTPVAYSYKDSELMAVENPDLKLYGVQFHPESVLSQYGDVIAKNFIEVCYEG</sequence>
<dbReference type="RefSeq" id="WP_068550311.1">
    <property type="nucleotide sequence ID" value="NZ_AP013035.1"/>
</dbReference>
<name>A0A0S3QVC5_THET7</name>
<dbReference type="InterPro" id="IPR029062">
    <property type="entry name" value="Class_I_gatase-like"/>
</dbReference>
<keyword evidence="1" id="KW-0315">Glutamine amidotransferase</keyword>
<evidence type="ECO:0000313" key="4">
    <source>
        <dbReference type="Proteomes" id="UP000063234"/>
    </source>
</evidence>